<dbReference type="GO" id="GO:0004065">
    <property type="term" value="F:arylsulfatase activity"/>
    <property type="evidence" value="ECO:0007669"/>
    <property type="project" value="UniProtKB-EC"/>
</dbReference>
<evidence type="ECO:0000256" key="1">
    <source>
        <dbReference type="ARBA" id="ARBA00008779"/>
    </source>
</evidence>
<feature type="domain" description="Sulfatase N-terminal" evidence="4">
    <location>
        <begin position="30"/>
        <end position="423"/>
    </location>
</feature>
<evidence type="ECO:0000256" key="2">
    <source>
        <dbReference type="ARBA" id="ARBA00022801"/>
    </source>
</evidence>
<reference evidence="5 6" key="1">
    <citation type="submission" date="2019-02" db="EMBL/GenBank/DDBJ databases">
        <title>Deep-cultivation of Planctomycetes and their phenomic and genomic characterization uncovers novel biology.</title>
        <authorList>
            <person name="Wiegand S."/>
            <person name="Jogler M."/>
            <person name="Boedeker C."/>
            <person name="Pinto D."/>
            <person name="Vollmers J."/>
            <person name="Rivas-Marin E."/>
            <person name="Kohn T."/>
            <person name="Peeters S.H."/>
            <person name="Heuer A."/>
            <person name="Rast P."/>
            <person name="Oberbeckmann S."/>
            <person name="Bunk B."/>
            <person name="Jeske O."/>
            <person name="Meyerdierks A."/>
            <person name="Storesund J.E."/>
            <person name="Kallscheuer N."/>
            <person name="Luecker S."/>
            <person name="Lage O.M."/>
            <person name="Pohl T."/>
            <person name="Merkel B.J."/>
            <person name="Hornburger P."/>
            <person name="Mueller R.-W."/>
            <person name="Bruemmer F."/>
            <person name="Labrenz M."/>
            <person name="Spormann A.M."/>
            <person name="Op den Camp H."/>
            <person name="Overmann J."/>
            <person name="Amann R."/>
            <person name="Jetten M.S.M."/>
            <person name="Mascher T."/>
            <person name="Medema M.H."/>
            <person name="Devos D.P."/>
            <person name="Kaster A.-K."/>
            <person name="Ovreas L."/>
            <person name="Rohde M."/>
            <person name="Galperin M.Y."/>
            <person name="Jogler C."/>
        </authorList>
    </citation>
    <scope>NUCLEOTIDE SEQUENCE [LARGE SCALE GENOMIC DNA]</scope>
    <source>
        <strain evidence="5 6">ETA_A8</strain>
    </source>
</reference>
<dbReference type="Gene3D" id="3.30.1120.10">
    <property type="match status" value="1"/>
</dbReference>
<evidence type="ECO:0000259" key="4">
    <source>
        <dbReference type="Pfam" id="PF00884"/>
    </source>
</evidence>
<dbReference type="InterPro" id="IPR017850">
    <property type="entry name" value="Alkaline_phosphatase_core_sf"/>
</dbReference>
<dbReference type="InterPro" id="IPR000917">
    <property type="entry name" value="Sulfatase_N"/>
</dbReference>
<sequence precursor="true">MIRPLLCIVLMSALAALTGLLRDASGAGRPNIVVILVDDMGWSDIGCYGSEIPTPNLDALAKNGVRFTQFYNTGRCSPTRAALLTGHYPHQAGMGHLDNVVKPGHPGFQGKIADTSVTMAEVLRDSGYFTAMTGKWHLGQQHGTPPWKRGFDRSLNLQAGGVYFYNQTGSKGGAKLYLNSEERPLNDPQFGEWYGSFLWSQWGLKFVDEAISAKQPFFLYLAHCSPHFPLMAPEEDIARYRGKYLAGWDTLREARHRKQIELGLVDAKWPLTPRAPNSPAWKDVPADEQKRFDHMMAIYAAMIDTMDRSVGTLVDGLRERGQLDDTLILFVSDNGGNAESGPNGRYEGKNPGDAHSNVFLGQNWATLNNTPFRKWKHFVHEGGNSTPLIAHWPSGIDASVRNKLVHQPGHVIDLMPTVVDVAGTKYPAKFQSQAIEPIEGVSLIPSLSGKVLARSQPIFFNHEDNRAVREGKWKLVALAGQRWELYDIEADRTELHNLADEHPDRVKTMAAQYDAWARRTHVVTGNNDAWNSATKQNKGTKGKKK</sequence>
<protein>
    <submittedName>
        <fullName evidence="5">Arylsulfatase</fullName>
        <ecNumber evidence="5">3.1.6.1</ecNumber>
    </submittedName>
</protein>
<accession>A0A517Y8A9</accession>
<dbReference type="SUPFAM" id="SSF53649">
    <property type="entry name" value="Alkaline phosphatase-like"/>
    <property type="match status" value="1"/>
</dbReference>
<dbReference type="Pfam" id="PF00884">
    <property type="entry name" value="Sulfatase"/>
    <property type="match status" value="1"/>
</dbReference>
<dbReference type="FunFam" id="3.40.720.10:FF:000047">
    <property type="entry name" value="Arylsulfatase"/>
    <property type="match status" value="1"/>
</dbReference>
<gene>
    <name evidence="5" type="primary">atsA_11</name>
    <name evidence="5" type="ORF">ETAA8_15410</name>
</gene>
<evidence type="ECO:0000313" key="5">
    <source>
        <dbReference type="EMBL" id="QDU26463.1"/>
    </source>
</evidence>
<dbReference type="PANTHER" id="PTHR42693">
    <property type="entry name" value="ARYLSULFATASE FAMILY MEMBER"/>
    <property type="match status" value="1"/>
</dbReference>
<dbReference type="RefSeq" id="WP_238397701.1">
    <property type="nucleotide sequence ID" value="NZ_CP036274.1"/>
</dbReference>
<dbReference type="AlphaFoldDB" id="A0A517Y8A9"/>
<dbReference type="EC" id="3.1.6.1" evidence="5"/>
<name>A0A517Y8A9_9BACT</name>
<feature type="signal peptide" evidence="3">
    <location>
        <begin position="1"/>
        <end position="15"/>
    </location>
</feature>
<dbReference type="EMBL" id="CP036274">
    <property type="protein sequence ID" value="QDU26463.1"/>
    <property type="molecule type" value="Genomic_DNA"/>
</dbReference>
<dbReference type="CDD" id="cd16025">
    <property type="entry name" value="PAS_like"/>
    <property type="match status" value="1"/>
</dbReference>
<proteinExistence type="inferred from homology"/>
<organism evidence="5 6">
    <name type="scientific">Anatilimnocola aggregata</name>
    <dbReference type="NCBI Taxonomy" id="2528021"/>
    <lineage>
        <taxon>Bacteria</taxon>
        <taxon>Pseudomonadati</taxon>
        <taxon>Planctomycetota</taxon>
        <taxon>Planctomycetia</taxon>
        <taxon>Pirellulales</taxon>
        <taxon>Pirellulaceae</taxon>
        <taxon>Anatilimnocola</taxon>
    </lineage>
</organism>
<dbReference type="Gene3D" id="3.40.720.10">
    <property type="entry name" value="Alkaline Phosphatase, subunit A"/>
    <property type="match status" value="1"/>
</dbReference>
<evidence type="ECO:0000313" key="6">
    <source>
        <dbReference type="Proteomes" id="UP000315017"/>
    </source>
</evidence>
<dbReference type="PANTHER" id="PTHR42693:SF53">
    <property type="entry name" value="ENDO-4-O-SULFATASE"/>
    <property type="match status" value="1"/>
</dbReference>
<feature type="chain" id="PRO_5021986618" evidence="3">
    <location>
        <begin position="16"/>
        <end position="545"/>
    </location>
</feature>
<dbReference type="InterPro" id="IPR050738">
    <property type="entry name" value="Sulfatase"/>
</dbReference>
<keyword evidence="6" id="KW-1185">Reference proteome</keyword>
<comment type="similarity">
    <text evidence="1">Belongs to the sulfatase family.</text>
</comment>
<dbReference type="Proteomes" id="UP000315017">
    <property type="component" value="Chromosome"/>
</dbReference>
<keyword evidence="2 5" id="KW-0378">Hydrolase</keyword>
<dbReference type="KEGG" id="aagg:ETAA8_15410"/>
<evidence type="ECO:0000256" key="3">
    <source>
        <dbReference type="SAM" id="SignalP"/>
    </source>
</evidence>
<keyword evidence="3" id="KW-0732">Signal</keyword>